<gene>
    <name evidence="10" type="ORF">ESB00_10975</name>
</gene>
<keyword evidence="2" id="KW-1003">Cell membrane</keyword>
<dbReference type="PANTHER" id="PTHR30572:SF4">
    <property type="entry name" value="ABC TRANSPORTER PERMEASE YTRF"/>
    <property type="match status" value="1"/>
</dbReference>
<keyword evidence="5 7" id="KW-0472">Membrane</keyword>
<proteinExistence type="inferred from homology"/>
<keyword evidence="4 7" id="KW-1133">Transmembrane helix</keyword>
<dbReference type="Pfam" id="PF12704">
    <property type="entry name" value="MacB_PCD"/>
    <property type="match status" value="1"/>
</dbReference>
<reference evidence="10 11" key="1">
    <citation type="submission" date="2019-01" db="EMBL/GenBank/DDBJ databases">
        <title>Lacunisphaera sp. strain TWA-58.</title>
        <authorList>
            <person name="Chen W.-M."/>
        </authorList>
    </citation>
    <scope>NUCLEOTIDE SEQUENCE [LARGE SCALE GENOMIC DNA]</scope>
    <source>
        <strain evidence="10 11">TWA-58</strain>
    </source>
</reference>
<feature type="domain" description="MacB-like periplasmic core" evidence="9">
    <location>
        <begin position="22"/>
        <end position="237"/>
    </location>
</feature>
<accession>A0A4Q1CBS8</accession>
<evidence type="ECO:0000256" key="2">
    <source>
        <dbReference type="ARBA" id="ARBA00022475"/>
    </source>
</evidence>
<dbReference type="GO" id="GO:0005886">
    <property type="term" value="C:plasma membrane"/>
    <property type="evidence" value="ECO:0007669"/>
    <property type="project" value="UniProtKB-SubCell"/>
</dbReference>
<evidence type="ECO:0000256" key="7">
    <source>
        <dbReference type="SAM" id="Phobius"/>
    </source>
</evidence>
<dbReference type="Pfam" id="PF02687">
    <property type="entry name" value="FtsX"/>
    <property type="match status" value="2"/>
</dbReference>
<feature type="transmembrane region" description="Helical" evidence="7">
    <location>
        <begin position="421"/>
        <end position="441"/>
    </location>
</feature>
<evidence type="ECO:0000313" key="11">
    <source>
        <dbReference type="Proteomes" id="UP000290218"/>
    </source>
</evidence>
<evidence type="ECO:0000313" key="10">
    <source>
        <dbReference type="EMBL" id="RXK56362.1"/>
    </source>
</evidence>
<dbReference type="AlphaFoldDB" id="A0A4Q1CBS8"/>
<evidence type="ECO:0000256" key="1">
    <source>
        <dbReference type="ARBA" id="ARBA00004651"/>
    </source>
</evidence>
<feature type="domain" description="ABC3 transporter permease C-terminal" evidence="8">
    <location>
        <begin position="690"/>
        <end position="803"/>
    </location>
</feature>
<feature type="transmembrane region" description="Helical" evidence="7">
    <location>
        <begin position="322"/>
        <end position="349"/>
    </location>
</feature>
<feature type="transmembrane region" description="Helical" evidence="7">
    <location>
        <begin position="23"/>
        <end position="43"/>
    </location>
</feature>
<dbReference type="GO" id="GO:0022857">
    <property type="term" value="F:transmembrane transporter activity"/>
    <property type="evidence" value="ECO:0007669"/>
    <property type="project" value="TreeGrafter"/>
</dbReference>
<name>A0A4Q1CBS8_9BACT</name>
<feature type="transmembrane region" description="Helical" evidence="7">
    <location>
        <begin position="739"/>
        <end position="768"/>
    </location>
</feature>
<feature type="transmembrane region" description="Helical" evidence="7">
    <location>
        <begin position="690"/>
        <end position="712"/>
    </location>
</feature>
<organism evidence="10 11">
    <name type="scientific">Oleiharenicola lentus</name>
    <dbReference type="NCBI Taxonomy" id="2508720"/>
    <lineage>
        <taxon>Bacteria</taxon>
        <taxon>Pseudomonadati</taxon>
        <taxon>Verrucomicrobiota</taxon>
        <taxon>Opitutia</taxon>
        <taxon>Opitutales</taxon>
        <taxon>Opitutaceae</taxon>
        <taxon>Oleiharenicola</taxon>
    </lineage>
</organism>
<dbReference type="OrthoDB" id="9770036at2"/>
<dbReference type="InterPro" id="IPR025857">
    <property type="entry name" value="MacB_PCD"/>
</dbReference>
<comment type="subcellular location">
    <subcellularLocation>
        <location evidence="1">Cell membrane</location>
        <topology evidence="1">Multi-pass membrane protein</topology>
    </subcellularLocation>
</comment>
<feature type="domain" description="ABC3 transporter permease C-terminal" evidence="8">
    <location>
        <begin position="277"/>
        <end position="399"/>
    </location>
</feature>
<evidence type="ECO:0000256" key="3">
    <source>
        <dbReference type="ARBA" id="ARBA00022692"/>
    </source>
</evidence>
<dbReference type="InterPro" id="IPR050250">
    <property type="entry name" value="Macrolide_Exporter_MacB"/>
</dbReference>
<evidence type="ECO:0000259" key="8">
    <source>
        <dbReference type="Pfam" id="PF02687"/>
    </source>
</evidence>
<dbReference type="InterPro" id="IPR003838">
    <property type="entry name" value="ABC3_permease_C"/>
</dbReference>
<evidence type="ECO:0000256" key="6">
    <source>
        <dbReference type="ARBA" id="ARBA00038076"/>
    </source>
</evidence>
<dbReference type="Proteomes" id="UP000290218">
    <property type="component" value="Unassembled WGS sequence"/>
</dbReference>
<evidence type="ECO:0000259" key="9">
    <source>
        <dbReference type="Pfam" id="PF12704"/>
    </source>
</evidence>
<comment type="caution">
    <text evidence="10">The sequence shown here is derived from an EMBL/GenBank/DDBJ whole genome shotgun (WGS) entry which is preliminary data.</text>
</comment>
<comment type="similarity">
    <text evidence="6">Belongs to the ABC-4 integral membrane protein family.</text>
</comment>
<evidence type="ECO:0000256" key="5">
    <source>
        <dbReference type="ARBA" id="ARBA00023136"/>
    </source>
</evidence>
<keyword evidence="11" id="KW-1185">Reference proteome</keyword>
<feature type="transmembrane region" description="Helical" evidence="7">
    <location>
        <begin position="274"/>
        <end position="295"/>
    </location>
</feature>
<dbReference type="RefSeq" id="WP_129047731.1">
    <property type="nucleotide sequence ID" value="NZ_SDHX01000001.1"/>
</dbReference>
<dbReference type="EMBL" id="SDHX01000001">
    <property type="protein sequence ID" value="RXK56362.1"/>
    <property type="molecule type" value="Genomic_DNA"/>
</dbReference>
<feature type="transmembrane region" description="Helical" evidence="7">
    <location>
        <begin position="774"/>
        <end position="795"/>
    </location>
</feature>
<keyword evidence="3 7" id="KW-0812">Transmembrane</keyword>
<evidence type="ECO:0000256" key="4">
    <source>
        <dbReference type="ARBA" id="ARBA00022989"/>
    </source>
</evidence>
<feature type="transmembrane region" description="Helical" evidence="7">
    <location>
        <begin position="369"/>
        <end position="395"/>
    </location>
</feature>
<sequence length="810" mass="86990">MDLFTYEIRLAARRIFRRRAQSAIILVTFAASVALALLSFALFRSIFLTDLSFDPGSRLLLVQQVTANTGANVSFSTPTELDYWRQHQTQFESFAPVSLFRTTMLTEGGATERCYGATLSSDAMRLLGAQPLLGRLFTAGDDQPGSTTVILSEKFWRTRFGADPSIVGRALRVEAKLATVVGVMPDTFRFPNDQQLWLPIGFAPQWATDYASSPFLEIIGRLKPGATRAIATAELARIAAESRAAGSARAGLSPRVVPLRDSFIPENIRLSARVLFALALLFVAGSCLNAANLVLIDFLGRTGEFGVASSLGLSRAALVRQLLCQIGLLALASTALALWIVSIAGPILFASLAVTLNPVPYWLAFVVDLPLVGIGAALGLLATLAAAIGPALLLLRSSPETLMRDGASGLRGSRRAPWRHALVTAQVAVLTLLAIFAGLLVNSQWHLARRTLGFDATNVLDIRIALNAEDFKSPASRITVLERLLTTARELPGVTAASLIHEDLDYYDTPNGFLATQRAQLDQGAAQDQSKMTYISEDFPAVARLLIIEGEALPQTPEPDSPNYALVTKSLAARLWPGQSALGRELWVRRGFNVTAPPILIVVRGIISDFQSGSGFADQRDAVLTHYAKPAPLYFNLLVRGERSVPSLPEVSAALRRAAPNVAQYYPGAWSEKLERQLQIVALTSRLTSIFAAFAGALCLFGIYGLTVSAFAQRTREFGIRLALGGVPGGLWRHFARGYLGCAMLGATLGLAIAASLAGALGSLLYGVQPWDGATYISVGAGMLALTAVACLPSLNRFRRLDPAICLRSL</sequence>
<protein>
    <submittedName>
        <fullName evidence="10">FtsX-like permease family protein</fullName>
    </submittedName>
</protein>
<dbReference type="PANTHER" id="PTHR30572">
    <property type="entry name" value="MEMBRANE COMPONENT OF TRANSPORTER-RELATED"/>
    <property type="match status" value="1"/>
</dbReference>